<dbReference type="InterPro" id="IPR039422">
    <property type="entry name" value="MarR/SlyA-like"/>
</dbReference>
<dbReference type="SUPFAM" id="SSF46785">
    <property type="entry name" value="Winged helix' DNA-binding domain"/>
    <property type="match status" value="1"/>
</dbReference>
<dbReference type="InterPro" id="IPR036390">
    <property type="entry name" value="WH_DNA-bd_sf"/>
</dbReference>
<reference evidence="5" key="1">
    <citation type="journal article" date="2014" name="Int. J. Syst. Evol. Microbiol.">
        <title>Complete genome sequence of Corynebacterium casei LMG S-19264T (=DSM 44701T), isolated from a smear-ripened cheese.</title>
        <authorList>
            <consortium name="US DOE Joint Genome Institute (JGI-PGF)"/>
            <person name="Walter F."/>
            <person name="Albersmeier A."/>
            <person name="Kalinowski J."/>
            <person name="Ruckert C."/>
        </authorList>
    </citation>
    <scope>NUCLEOTIDE SEQUENCE</scope>
    <source>
        <strain evidence="5">CGMCC 1.15725</strain>
    </source>
</reference>
<sequence>MQKGECFATSVRKASRRLTQLYDDALAPSGLRSTQFSILAELAKRSAPPTLTELAEAMVSDRSSLGHALRPLVRDGYVALRRGETDRRTQQIVLTDRGHNKFQEGLTHWRTAQASFVSLYGSEWSETLRAAVLTIARDHRLGKLTGDAA</sequence>
<keyword evidence="2" id="KW-0238">DNA-binding</keyword>
<gene>
    <name evidence="5" type="ORF">GCM10011611_04630</name>
</gene>
<feature type="domain" description="HTH marR-type" evidence="4">
    <location>
        <begin position="4"/>
        <end position="137"/>
    </location>
</feature>
<name>A0A8J2YP98_9PROT</name>
<dbReference type="GO" id="GO:0003677">
    <property type="term" value="F:DNA binding"/>
    <property type="evidence" value="ECO:0007669"/>
    <property type="project" value="UniProtKB-KW"/>
</dbReference>
<keyword evidence="6" id="KW-1185">Reference proteome</keyword>
<evidence type="ECO:0000256" key="2">
    <source>
        <dbReference type="ARBA" id="ARBA00023125"/>
    </source>
</evidence>
<dbReference type="AlphaFoldDB" id="A0A8J2YP98"/>
<dbReference type="Gene3D" id="1.10.10.10">
    <property type="entry name" value="Winged helix-like DNA-binding domain superfamily/Winged helix DNA-binding domain"/>
    <property type="match status" value="1"/>
</dbReference>
<dbReference type="InterPro" id="IPR023187">
    <property type="entry name" value="Tscrpt_reg_MarR-type_CS"/>
</dbReference>
<dbReference type="EMBL" id="BMJQ01000001">
    <property type="protein sequence ID" value="GGF02245.1"/>
    <property type="molecule type" value="Genomic_DNA"/>
</dbReference>
<evidence type="ECO:0000256" key="3">
    <source>
        <dbReference type="ARBA" id="ARBA00023163"/>
    </source>
</evidence>
<evidence type="ECO:0000256" key="1">
    <source>
        <dbReference type="ARBA" id="ARBA00023015"/>
    </source>
</evidence>
<dbReference type="Pfam" id="PF01047">
    <property type="entry name" value="MarR"/>
    <property type="match status" value="1"/>
</dbReference>
<protein>
    <submittedName>
        <fullName evidence="5">MarR family transcriptional regulator</fullName>
    </submittedName>
</protein>
<dbReference type="PROSITE" id="PS50995">
    <property type="entry name" value="HTH_MARR_2"/>
    <property type="match status" value="1"/>
</dbReference>
<comment type="caution">
    <text evidence="5">The sequence shown here is derived from an EMBL/GenBank/DDBJ whole genome shotgun (WGS) entry which is preliminary data.</text>
</comment>
<evidence type="ECO:0000259" key="4">
    <source>
        <dbReference type="PROSITE" id="PS50995"/>
    </source>
</evidence>
<keyword evidence="3" id="KW-0804">Transcription</keyword>
<evidence type="ECO:0000313" key="5">
    <source>
        <dbReference type="EMBL" id="GGF02245.1"/>
    </source>
</evidence>
<accession>A0A8J2YP98</accession>
<dbReference type="PANTHER" id="PTHR33164">
    <property type="entry name" value="TRANSCRIPTIONAL REGULATOR, MARR FAMILY"/>
    <property type="match status" value="1"/>
</dbReference>
<dbReference type="PANTHER" id="PTHR33164:SF105">
    <property type="entry name" value="TRANSCRIPTIONAL REPRESSOR PROTEIN-RELATED"/>
    <property type="match status" value="1"/>
</dbReference>
<dbReference type="PROSITE" id="PS01117">
    <property type="entry name" value="HTH_MARR_1"/>
    <property type="match status" value="1"/>
</dbReference>
<evidence type="ECO:0000313" key="6">
    <source>
        <dbReference type="Proteomes" id="UP000646365"/>
    </source>
</evidence>
<keyword evidence="1" id="KW-0805">Transcription regulation</keyword>
<proteinExistence type="predicted"/>
<organism evidence="5 6">
    <name type="scientific">Aliidongia dinghuensis</name>
    <dbReference type="NCBI Taxonomy" id="1867774"/>
    <lineage>
        <taxon>Bacteria</taxon>
        <taxon>Pseudomonadati</taxon>
        <taxon>Pseudomonadota</taxon>
        <taxon>Alphaproteobacteria</taxon>
        <taxon>Rhodospirillales</taxon>
        <taxon>Dongiaceae</taxon>
        <taxon>Aliidongia</taxon>
    </lineage>
</organism>
<dbReference type="Proteomes" id="UP000646365">
    <property type="component" value="Unassembled WGS sequence"/>
</dbReference>
<reference evidence="5" key="2">
    <citation type="submission" date="2020-09" db="EMBL/GenBank/DDBJ databases">
        <authorList>
            <person name="Sun Q."/>
            <person name="Zhou Y."/>
        </authorList>
    </citation>
    <scope>NUCLEOTIDE SEQUENCE</scope>
    <source>
        <strain evidence="5">CGMCC 1.15725</strain>
    </source>
</reference>
<dbReference type="SMART" id="SM00347">
    <property type="entry name" value="HTH_MARR"/>
    <property type="match status" value="1"/>
</dbReference>
<dbReference type="InterPro" id="IPR000835">
    <property type="entry name" value="HTH_MarR-typ"/>
</dbReference>
<dbReference type="InterPro" id="IPR036388">
    <property type="entry name" value="WH-like_DNA-bd_sf"/>
</dbReference>
<dbReference type="GO" id="GO:0006950">
    <property type="term" value="P:response to stress"/>
    <property type="evidence" value="ECO:0007669"/>
    <property type="project" value="TreeGrafter"/>
</dbReference>
<dbReference type="GO" id="GO:0003700">
    <property type="term" value="F:DNA-binding transcription factor activity"/>
    <property type="evidence" value="ECO:0007669"/>
    <property type="project" value="InterPro"/>
</dbReference>